<reference evidence="12 13" key="1">
    <citation type="journal article" date="2013" name="BMC Genomics">
        <title>Reconstruction of the lipid metabolism for the microalga Monoraphidium neglectum from its genome sequence reveals characteristics suitable for biofuel production.</title>
        <authorList>
            <person name="Bogen C."/>
            <person name="Al-Dilaimi A."/>
            <person name="Albersmeier A."/>
            <person name="Wichmann J."/>
            <person name="Grundmann M."/>
            <person name="Rupp O."/>
            <person name="Lauersen K.J."/>
            <person name="Blifernez-Klassen O."/>
            <person name="Kalinowski J."/>
            <person name="Goesmann A."/>
            <person name="Mussgnug J.H."/>
            <person name="Kruse O."/>
        </authorList>
    </citation>
    <scope>NUCLEOTIDE SEQUENCE [LARGE SCALE GENOMIC DNA]</scope>
    <source>
        <strain evidence="12 13">SAG 48.87</strain>
    </source>
</reference>
<dbReference type="PRINTS" id="PR01099">
    <property type="entry name" value="HYETHTZKNASE"/>
</dbReference>
<dbReference type="EMBL" id="KK101373">
    <property type="protein sequence ID" value="KIZ01115.1"/>
    <property type="molecule type" value="Genomic_DNA"/>
</dbReference>
<evidence type="ECO:0000256" key="4">
    <source>
        <dbReference type="ARBA" id="ARBA00012129"/>
    </source>
</evidence>
<keyword evidence="7" id="KW-0547">Nucleotide-binding</keyword>
<dbReference type="Gene3D" id="3.40.1190.20">
    <property type="match status" value="1"/>
</dbReference>
<dbReference type="Pfam" id="PF02110">
    <property type="entry name" value="HK"/>
    <property type="match status" value="1"/>
</dbReference>
<dbReference type="OrthoDB" id="4994at2759"/>
<dbReference type="EC" id="2.7.1.50" evidence="4"/>
<keyword evidence="10" id="KW-0460">Magnesium</keyword>
<dbReference type="SUPFAM" id="SSF53613">
    <property type="entry name" value="Ribokinase-like"/>
    <property type="match status" value="1"/>
</dbReference>
<keyword evidence="11" id="KW-0784">Thiamine biosynthesis</keyword>
<keyword evidence="13" id="KW-1185">Reference proteome</keyword>
<keyword evidence="8 12" id="KW-0418">Kinase</keyword>
<dbReference type="AlphaFoldDB" id="A0A0D2MD56"/>
<evidence type="ECO:0000256" key="9">
    <source>
        <dbReference type="ARBA" id="ARBA00022840"/>
    </source>
</evidence>
<evidence type="ECO:0000256" key="3">
    <source>
        <dbReference type="ARBA" id="ARBA00004868"/>
    </source>
</evidence>
<comment type="pathway">
    <text evidence="3">Cofactor biosynthesis; thiamine diphosphate biosynthesis; 4-methyl-5-(2-phosphoethyl)-thiazole from 5-(2-hydroxyethyl)-4-methylthiazole: step 1/1.</text>
</comment>
<gene>
    <name evidence="12" type="ORF">MNEG_6846</name>
</gene>
<evidence type="ECO:0000256" key="7">
    <source>
        <dbReference type="ARBA" id="ARBA00022741"/>
    </source>
</evidence>
<dbReference type="InterPro" id="IPR029056">
    <property type="entry name" value="Ribokinase-like"/>
</dbReference>
<dbReference type="GO" id="GO:0000287">
    <property type="term" value="F:magnesium ion binding"/>
    <property type="evidence" value="ECO:0007669"/>
    <property type="project" value="InterPro"/>
</dbReference>
<dbReference type="UniPathway" id="UPA00060">
    <property type="reaction ID" value="UER00139"/>
</dbReference>
<evidence type="ECO:0000256" key="1">
    <source>
        <dbReference type="ARBA" id="ARBA00001771"/>
    </source>
</evidence>
<evidence type="ECO:0000313" key="13">
    <source>
        <dbReference type="Proteomes" id="UP000054498"/>
    </source>
</evidence>
<evidence type="ECO:0000256" key="6">
    <source>
        <dbReference type="ARBA" id="ARBA00022723"/>
    </source>
</evidence>
<dbReference type="GeneID" id="25739722"/>
<dbReference type="GO" id="GO:0009229">
    <property type="term" value="P:thiamine diphosphate biosynthetic process"/>
    <property type="evidence" value="ECO:0007669"/>
    <property type="project" value="UniProtKB-UniPathway"/>
</dbReference>
<evidence type="ECO:0000256" key="2">
    <source>
        <dbReference type="ARBA" id="ARBA00001946"/>
    </source>
</evidence>
<keyword evidence="9" id="KW-0067">ATP-binding</keyword>
<dbReference type="STRING" id="145388.A0A0D2MD56"/>
<dbReference type="PIRSF" id="PIRSF000513">
    <property type="entry name" value="Thz_kinase"/>
    <property type="match status" value="1"/>
</dbReference>
<keyword evidence="6" id="KW-0479">Metal-binding</keyword>
<dbReference type="Proteomes" id="UP000054498">
    <property type="component" value="Unassembled WGS sequence"/>
</dbReference>
<evidence type="ECO:0000256" key="5">
    <source>
        <dbReference type="ARBA" id="ARBA00022679"/>
    </source>
</evidence>
<comment type="cofactor">
    <cofactor evidence="2">
        <name>Mg(2+)</name>
        <dbReference type="ChEBI" id="CHEBI:18420"/>
    </cofactor>
</comment>
<dbReference type="GO" id="GO:0005524">
    <property type="term" value="F:ATP binding"/>
    <property type="evidence" value="ECO:0007669"/>
    <property type="project" value="UniProtKB-KW"/>
</dbReference>
<organism evidence="12 13">
    <name type="scientific">Monoraphidium neglectum</name>
    <dbReference type="NCBI Taxonomy" id="145388"/>
    <lineage>
        <taxon>Eukaryota</taxon>
        <taxon>Viridiplantae</taxon>
        <taxon>Chlorophyta</taxon>
        <taxon>core chlorophytes</taxon>
        <taxon>Chlorophyceae</taxon>
        <taxon>CS clade</taxon>
        <taxon>Sphaeropleales</taxon>
        <taxon>Selenastraceae</taxon>
        <taxon>Monoraphidium</taxon>
    </lineage>
</organism>
<dbReference type="GO" id="GO:0009228">
    <property type="term" value="P:thiamine biosynthetic process"/>
    <property type="evidence" value="ECO:0007669"/>
    <property type="project" value="UniProtKB-KW"/>
</dbReference>
<dbReference type="HAMAP" id="MF_00228">
    <property type="entry name" value="Thz_kinase"/>
    <property type="match status" value="1"/>
</dbReference>
<evidence type="ECO:0000256" key="8">
    <source>
        <dbReference type="ARBA" id="ARBA00022777"/>
    </source>
</evidence>
<dbReference type="RefSeq" id="XP_013900134.1">
    <property type="nucleotide sequence ID" value="XM_014044680.1"/>
</dbReference>
<evidence type="ECO:0000256" key="11">
    <source>
        <dbReference type="ARBA" id="ARBA00022977"/>
    </source>
</evidence>
<dbReference type="KEGG" id="mng:MNEG_6846"/>
<dbReference type="InterPro" id="IPR000417">
    <property type="entry name" value="Hyethyz_kinase"/>
</dbReference>
<protein>
    <recommendedName>
        <fullName evidence="4">hydroxyethylthiazole kinase</fullName>
        <ecNumber evidence="4">2.7.1.50</ecNumber>
    </recommendedName>
</protein>
<evidence type="ECO:0000313" key="12">
    <source>
        <dbReference type="EMBL" id="KIZ01115.1"/>
    </source>
</evidence>
<dbReference type="NCBIfam" id="NF006830">
    <property type="entry name" value="PRK09355.1"/>
    <property type="match status" value="1"/>
</dbReference>
<keyword evidence="5 12" id="KW-0808">Transferase</keyword>
<sequence>MDIMANVLLAAGASPAMAHALDEVQDFVAISSALLINMGTLSSDWVASKKLAAAKAVALGKPWVLDPVGCGATPYRTAACLHMLQLKPTVVRGNASEILALAGAAASVKGVDSTAASHEALDAAKKIAQQYGCIVAVSGATDLVTDGSRVVGVSNGTALLTQITATGCSVTALIAAFLAAAPEGAALQAAAAALAVFGLAGEVGLANAPRPGPGSLRVGLLDALHLLGEAEVVAGVNLSEQ</sequence>
<comment type="catalytic activity">
    <reaction evidence="1">
        <text>5-(2-hydroxyethyl)-4-methylthiazole + ATP = 4-methyl-5-(2-phosphooxyethyl)-thiazole + ADP + H(+)</text>
        <dbReference type="Rhea" id="RHEA:24212"/>
        <dbReference type="ChEBI" id="CHEBI:15378"/>
        <dbReference type="ChEBI" id="CHEBI:17957"/>
        <dbReference type="ChEBI" id="CHEBI:30616"/>
        <dbReference type="ChEBI" id="CHEBI:58296"/>
        <dbReference type="ChEBI" id="CHEBI:456216"/>
        <dbReference type="EC" id="2.7.1.50"/>
    </reaction>
</comment>
<accession>A0A0D2MD56</accession>
<evidence type="ECO:0000256" key="10">
    <source>
        <dbReference type="ARBA" id="ARBA00022842"/>
    </source>
</evidence>
<proteinExistence type="inferred from homology"/>
<dbReference type="CDD" id="cd01170">
    <property type="entry name" value="THZ_kinase"/>
    <property type="match status" value="1"/>
</dbReference>
<name>A0A0D2MD56_9CHLO</name>
<dbReference type="GO" id="GO:0004417">
    <property type="term" value="F:hydroxyethylthiazole kinase activity"/>
    <property type="evidence" value="ECO:0007669"/>
    <property type="project" value="UniProtKB-EC"/>
</dbReference>